<keyword evidence="1" id="KW-0472">Membrane</keyword>
<keyword evidence="3" id="KW-1185">Reference proteome</keyword>
<sequence>MHPGPEVHDGPIRRWYHALSQLQKWLVQGLAVLLAVGLVVVGFHLPGLLRHPYCADSGATTVKHVSGECIGVSDGSYVFAPELAGVEHAIRQENQMVTAQHPGEYVSVVVLLPISDSSGSIEAMSNVVEQLRGAYIAQYSANRKPVDGIVPAIQLLIGNDGYQANQWQAATRIIQDTQRRTRLAAVSGLGVSLSTTVAAADYLTGTAGIPVVGGTVTANEFDNIRDFIRVAPSNHDTIAVAVQYADSRQFKNAVLVQDENTSDAYDSTLVAGFEQFADSSHALVGRETFVSTPRTQATTDPQRVQADLMIRNRISQMPPDICTAQPAAVLFAGRGEDLAELVADLADRPCLNTPITIISGDDVTNLTFTPAVKRGLDTNVTVDYAGIANPGEWTAPSPDPATTAKGAQGFATFSGYAGQLFPGLPLSDGNTMTAYDSMLSAISAIRLTSQPQPTLQAVAGELGALHGSNEVLGASGPLDFYADYDTSKTGSDPDGKAIPILRLGTDGQSSVLTMEVPKSQVTGK</sequence>
<evidence type="ECO:0000256" key="1">
    <source>
        <dbReference type="SAM" id="Phobius"/>
    </source>
</evidence>
<proteinExistence type="predicted"/>
<dbReference type="Gene3D" id="3.40.50.2300">
    <property type="match status" value="2"/>
</dbReference>
<dbReference type="Proteomes" id="UP000730482">
    <property type="component" value="Unassembled WGS sequence"/>
</dbReference>
<dbReference type="CDD" id="cd06268">
    <property type="entry name" value="PBP1_ABC_transporter_LIVBP-like"/>
    <property type="match status" value="1"/>
</dbReference>
<organism evidence="2 3">
    <name type="scientific">Catenulispora pinistramenti</name>
    <dbReference type="NCBI Taxonomy" id="2705254"/>
    <lineage>
        <taxon>Bacteria</taxon>
        <taxon>Bacillati</taxon>
        <taxon>Actinomycetota</taxon>
        <taxon>Actinomycetes</taxon>
        <taxon>Catenulisporales</taxon>
        <taxon>Catenulisporaceae</taxon>
        <taxon>Catenulispora</taxon>
    </lineage>
</organism>
<keyword evidence="1" id="KW-0812">Transmembrane</keyword>
<feature type="transmembrane region" description="Helical" evidence="1">
    <location>
        <begin position="25"/>
        <end position="45"/>
    </location>
</feature>
<comment type="caution">
    <text evidence="2">The sequence shown here is derived from an EMBL/GenBank/DDBJ whole genome shotgun (WGS) entry which is preliminary data.</text>
</comment>
<dbReference type="EMBL" id="JAAFYZ010000291">
    <property type="protein sequence ID" value="MBS2553849.1"/>
    <property type="molecule type" value="Genomic_DNA"/>
</dbReference>
<protein>
    <submittedName>
        <fullName evidence="2">ABC transporter substrate-binding protein</fullName>
    </submittedName>
</protein>
<dbReference type="SUPFAM" id="SSF53822">
    <property type="entry name" value="Periplasmic binding protein-like I"/>
    <property type="match status" value="1"/>
</dbReference>
<evidence type="ECO:0000313" key="2">
    <source>
        <dbReference type="EMBL" id="MBS2553849.1"/>
    </source>
</evidence>
<keyword evidence="1" id="KW-1133">Transmembrane helix</keyword>
<reference evidence="2 3" key="1">
    <citation type="submission" date="2020-02" db="EMBL/GenBank/DDBJ databases">
        <title>Acidophilic actinobacteria isolated from forest soil.</title>
        <authorList>
            <person name="Golinska P."/>
        </authorList>
    </citation>
    <scope>NUCLEOTIDE SEQUENCE [LARGE SCALE GENOMIC DNA]</scope>
    <source>
        <strain evidence="2 3">NL8</strain>
    </source>
</reference>
<dbReference type="RefSeq" id="WP_212020819.1">
    <property type="nucleotide sequence ID" value="NZ_JAAFYZ010000291.1"/>
</dbReference>
<name>A0ABS5L6M4_9ACTN</name>
<evidence type="ECO:0000313" key="3">
    <source>
        <dbReference type="Proteomes" id="UP000730482"/>
    </source>
</evidence>
<dbReference type="InterPro" id="IPR028082">
    <property type="entry name" value="Peripla_BP_I"/>
</dbReference>
<accession>A0ABS5L6M4</accession>
<gene>
    <name evidence="2" type="ORF">KGQ19_44050</name>
</gene>